<evidence type="ECO:0000256" key="5">
    <source>
        <dbReference type="SAM" id="Phobius"/>
    </source>
</evidence>
<evidence type="ECO:0000313" key="8">
    <source>
        <dbReference type="EMBL" id="RKP32727.1"/>
    </source>
</evidence>
<organism evidence="8 9">
    <name type="scientific">Metschnikowia bicuspidata</name>
    <dbReference type="NCBI Taxonomy" id="27322"/>
    <lineage>
        <taxon>Eukaryota</taxon>
        <taxon>Fungi</taxon>
        <taxon>Dikarya</taxon>
        <taxon>Ascomycota</taxon>
        <taxon>Saccharomycotina</taxon>
        <taxon>Pichiomycetes</taxon>
        <taxon>Metschnikowiaceae</taxon>
        <taxon>Metschnikowia</taxon>
    </lineage>
</organism>
<keyword evidence="4 5" id="KW-0472">Membrane</keyword>
<sequence>MMPRFHGSSSMVMLLSVLWVALFVYNKHIVPARVAARCKWGTIKGQKNVMFVADPQLIDSHTYPGRNSLLIWLSQHTVDVNLKQNYKALIRHLQPDYVMFLGDYLDNGRLSSEQYYEDQFSRFERIFNRFPKYTRGKNLFTSVPGKHDVGFGNGVKASLQAQFSKHFGAPNTVQLLDGVDFVMLDSPSFSSEDPEIRKEAAQFVDLLPPPTNPRILLSHIPLFRGTALHPCEPLRERNPFLQVAGYQYQLAIKPDLLHEILSKVQPKLLFASDDHDNCDITHTNGAKEIAVKSISMTIGIKYPAVLLLSYAVDLKQLDYDTHICYLPQPYVDVFLYVVMAVASAAIIIVWNIKQRSSRYNYSMLPKWNPERTSSDLSEEHEGISQKVYEFVINLDKSSEFISLPNYTFTPRTWEKRCERALLNKKQSLFRIMKKRNVWLCLKHLSILGVLALVLYNLVVALI</sequence>
<evidence type="ECO:0000256" key="2">
    <source>
        <dbReference type="ARBA" id="ARBA00022692"/>
    </source>
</evidence>
<dbReference type="Gene3D" id="3.60.21.10">
    <property type="match status" value="1"/>
</dbReference>
<evidence type="ECO:0000313" key="9">
    <source>
        <dbReference type="Proteomes" id="UP000268321"/>
    </source>
</evidence>
<dbReference type="GO" id="GO:0005783">
    <property type="term" value="C:endoplasmic reticulum"/>
    <property type="evidence" value="ECO:0007669"/>
    <property type="project" value="TreeGrafter"/>
</dbReference>
<dbReference type="GO" id="GO:0006506">
    <property type="term" value="P:GPI anchor biosynthetic process"/>
    <property type="evidence" value="ECO:0007669"/>
    <property type="project" value="InterPro"/>
</dbReference>
<keyword evidence="3 5" id="KW-1133">Transmembrane helix</keyword>
<reference evidence="9" key="1">
    <citation type="journal article" date="2018" name="Nat. Microbiol.">
        <title>Leveraging single-cell genomics to expand the fungal tree of life.</title>
        <authorList>
            <person name="Ahrendt S.R."/>
            <person name="Quandt C.A."/>
            <person name="Ciobanu D."/>
            <person name="Clum A."/>
            <person name="Salamov A."/>
            <person name="Andreopoulos B."/>
            <person name="Cheng J.F."/>
            <person name="Woyke T."/>
            <person name="Pelin A."/>
            <person name="Henrissat B."/>
            <person name="Reynolds N.K."/>
            <person name="Benny G.L."/>
            <person name="Smith M.E."/>
            <person name="James T.Y."/>
            <person name="Grigoriev I.V."/>
        </authorList>
    </citation>
    <scope>NUCLEOTIDE SEQUENCE [LARGE SCALE GENOMIC DNA]</scope>
    <source>
        <strain evidence="9">Baker2002</strain>
    </source>
</reference>
<dbReference type="AlphaFoldDB" id="A0A4P9ZHT2"/>
<feature type="chain" id="PRO_5020689291" description="Calcineurin-like phosphoesterase domain-containing protein" evidence="6">
    <location>
        <begin position="27"/>
        <end position="462"/>
    </location>
</feature>
<dbReference type="Pfam" id="PF00149">
    <property type="entry name" value="Metallophos"/>
    <property type="match status" value="1"/>
</dbReference>
<feature type="transmembrane region" description="Helical" evidence="5">
    <location>
        <begin position="437"/>
        <end position="458"/>
    </location>
</feature>
<dbReference type="PANTHER" id="PTHR13315:SF4">
    <property type="entry name" value="METALLOPHOSPHOESTERASE, ISOFORM E"/>
    <property type="match status" value="1"/>
</dbReference>
<evidence type="ECO:0000256" key="3">
    <source>
        <dbReference type="ARBA" id="ARBA00022989"/>
    </source>
</evidence>
<dbReference type="Proteomes" id="UP000268321">
    <property type="component" value="Unassembled WGS sequence"/>
</dbReference>
<dbReference type="GO" id="GO:0016020">
    <property type="term" value="C:membrane"/>
    <property type="evidence" value="ECO:0007669"/>
    <property type="project" value="UniProtKB-SubCell"/>
</dbReference>
<feature type="transmembrane region" description="Helical" evidence="5">
    <location>
        <begin position="333"/>
        <end position="352"/>
    </location>
</feature>
<dbReference type="InterPro" id="IPR004843">
    <property type="entry name" value="Calcineurin-like_PHP"/>
</dbReference>
<keyword evidence="2 5" id="KW-0812">Transmembrane</keyword>
<accession>A0A4P9ZHT2</accession>
<keyword evidence="6" id="KW-0732">Signal</keyword>
<evidence type="ECO:0000256" key="4">
    <source>
        <dbReference type="ARBA" id="ARBA00023136"/>
    </source>
</evidence>
<dbReference type="EMBL" id="ML004429">
    <property type="protein sequence ID" value="RKP32727.1"/>
    <property type="molecule type" value="Genomic_DNA"/>
</dbReference>
<dbReference type="PANTHER" id="PTHR13315">
    <property type="entry name" value="METALLO PHOSPHOESTERASE RELATED"/>
    <property type="match status" value="1"/>
</dbReference>
<dbReference type="SUPFAM" id="SSF56300">
    <property type="entry name" value="Metallo-dependent phosphatases"/>
    <property type="match status" value="1"/>
</dbReference>
<protein>
    <recommendedName>
        <fullName evidence="7">Calcineurin-like phosphoesterase domain-containing protein</fullName>
    </recommendedName>
</protein>
<gene>
    <name evidence="8" type="ORF">METBISCDRAFT_20996</name>
</gene>
<name>A0A4P9ZHT2_9ASCO</name>
<comment type="subcellular location">
    <subcellularLocation>
        <location evidence="1">Membrane</location>
        <topology evidence="1">Multi-pass membrane protein</topology>
    </subcellularLocation>
</comment>
<evidence type="ECO:0000259" key="7">
    <source>
        <dbReference type="Pfam" id="PF00149"/>
    </source>
</evidence>
<feature type="signal peptide" evidence="6">
    <location>
        <begin position="1"/>
        <end position="26"/>
    </location>
</feature>
<evidence type="ECO:0000256" key="1">
    <source>
        <dbReference type="ARBA" id="ARBA00004141"/>
    </source>
</evidence>
<dbReference type="OrthoDB" id="5977743at2759"/>
<evidence type="ECO:0000256" key="6">
    <source>
        <dbReference type="SAM" id="SignalP"/>
    </source>
</evidence>
<keyword evidence="9" id="KW-1185">Reference proteome</keyword>
<dbReference type="GO" id="GO:0016787">
    <property type="term" value="F:hydrolase activity"/>
    <property type="evidence" value="ECO:0007669"/>
    <property type="project" value="InterPro"/>
</dbReference>
<dbReference type="InterPro" id="IPR029052">
    <property type="entry name" value="Metallo-depent_PP-like"/>
</dbReference>
<feature type="domain" description="Calcineurin-like phosphoesterase" evidence="7">
    <location>
        <begin position="83"/>
        <end position="235"/>
    </location>
</feature>
<proteinExistence type="predicted"/>
<dbReference type="InterPro" id="IPR033308">
    <property type="entry name" value="PGAP5/Cdc1/Ted1"/>
</dbReference>